<dbReference type="SUPFAM" id="SSF52540">
    <property type="entry name" value="P-loop containing nucleoside triphosphate hydrolases"/>
    <property type="match status" value="1"/>
</dbReference>
<dbReference type="OrthoDB" id="2639622at2"/>
<keyword evidence="1" id="KW-0808">Transferase</keyword>
<dbReference type="InterPro" id="IPR027417">
    <property type="entry name" value="P-loop_NTPase"/>
</dbReference>
<dbReference type="EMBL" id="FQXK01000008">
    <property type="protein sequence ID" value="SHH90723.1"/>
    <property type="molecule type" value="Genomic_DNA"/>
</dbReference>
<accession>A0A1M5WUQ6</accession>
<dbReference type="RefSeq" id="WP_073386236.1">
    <property type="nucleotide sequence ID" value="NZ_FQXK01000008.1"/>
</dbReference>
<sequence>MGKVILLCGKICSGKSYYSRKLRDELKAVIISPDEATYDLLNNEQGEFYDIFSKRLIKYLTKKVGEIAQAGANVVFERGLWSKTERQEVRDYYKKLGIYCEIHYVCVDDATWKLNISERNKRVQEGNGGSDFYLDEGLMGKLESLWEEPGEEEYDVLYKVDRN</sequence>
<dbReference type="GeneID" id="89509621"/>
<gene>
    <name evidence="1" type="ORF">SAMN02745229_01160</name>
</gene>
<dbReference type="STRING" id="1121131.SAMN02745229_01160"/>
<name>A0A1M5WUQ6_BUTFI</name>
<dbReference type="GO" id="GO:0016301">
    <property type="term" value="F:kinase activity"/>
    <property type="evidence" value="ECO:0007669"/>
    <property type="project" value="UniProtKB-KW"/>
</dbReference>
<dbReference type="AlphaFoldDB" id="A0A1M5WUQ6"/>
<keyword evidence="2" id="KW-1185">Reference proteome</keyword>
<dbReference type="Proteomes" id="UP000184278">
    <property type="component" value="Unassembled WGS sequence"/>
</dbReference>
<dbReference type="Gene3D" id="3.40.50.300">
    <property type="entry name" value="P-loop containing nucleotide triphosphate hydrolases"/>
    <property type="match status" value="1"/>
</dbReference>
<reference evidence="2" key="1">
    <citation type="submission" date="2016-11" db="EMBL/GenBank/DDBJ databases">
        <authorList>
            <person name="Varghese N."/>
            <person name="Submissions S."/>
        </authorList>
    </citation>
    <scope>NUCLEOTIDE SEQUENCE [LARGE SCALE GENOMIC DNA]</scope>
    <source>
        <strain evidence="2">DSM 3071</strain>
    </source>
</reference>
<evidence type="ECO:0000313" key="2">
    <source>
        <dbReference type="Proteomes" id="UP000184278"/>
    </source>
</evidence>
<evidence type="ECO:0000313" key="1">
    <source>
        <dbReference type="EMBL" id="SHH90723.1"/>
    </source>
</evidence>
<proteinExistence type="predicted"/>
<keyword evidence="1" id="KW-0418">Kinase</keyword>
<protein>
    <submittedName>
        <fullName evidence="1">Predicted kinase</fullName>
    </submittedName>
</protein>
<dbReference type="Pfam" id="PF13671">
    <property type="entry name" value="AAA_33"/>
    <property type="match status" value="1"/>
</dbReference>
<organism evidence="1 2">
    <name type="scientific">Butyrivibrio fibrisolvens DSM 3071</name>
    <dbReference type="NCBI Taxonomy" id="1121131"/>
    <lineage>
        <taxon>Bacteria</taxon>
        <taxon>Bacillati</taxon>
        <taxon>Bacillota</taxon>
        <taxon>Clostridia</taxon>
        <taxon>Lachnospirales</taxon>
        <taxon>Lachnospiraceae</taxon>
        <taxon>Butyrivibrio</taxon>
    </lineage>
</organism>